<accession>A0A8S9ZM61</accession>
<dbReference type="AlphaFoldDB" id="A0A8S9ZM61"/>
<protein>
    <recommendedName>
        <fullName evidence="2">DM13 domain-containing protein</fullName>
    </recommendedName>
</protein>
<keyword evidence="4" id="KW-1185">Reference proteome</keyword>
<dbReference type="OrthoDB" id="2448405at2759"/>
<evidence type="ECO:0000259" key="2">
    <source>
        <dbReference type="PROSITE" id="PS51549"/>
    </source>
</evidence>
<proteinExistence type="predicted"/>
<comment type="caution">
    <text evidence="3">The sequence shown here is derived from an EMBL/GenBank/DDBJ whole genome shotgun (WGS) entry which is preliminary data.</text>
</comment>
<dbReference type="InterPro" id="IPR019545">
    <property type="entry name" value="DM13_domain"/>
</dbReference>
<dbReference type="EMBL" id="JABEBT010000061">
    <property type="protein sequence ID" value="KAF7634258.1"/>
    <property type="molecule type" value="Genomic_DNA"/>
</dbReference>
<dbReference type="PANTHER" id="PTHR24036">
    <property type="entry name" value="SKELETOR-RELATED"/>
    <property type="match status" value="1"/>
</dbReference>
<dbReference type="Proteomes" id="UP000605970">
    <property type="component" value="Unassembled WGS sequence"/>
</dbReference>
<dbReference type="Pfam" id="PF10517">
    <property type="entry name" value="DM13"/>
    <property type="match status" value="1"/>
</dbReference>
<feature type="domain" description="DM13" evidence="2">
    <location>
        <begin position="120"/>
        <end position="237"/>
    </location>
</feature>
<feature type="domain" description="DM13" evidence="2">
    <location>
        <begin position="1"/>
        <end position="112"/>
    </location>
</feature>
<organism evidence="3 4">
    <name type="scientific">Meloidogyne graminicola</name>
    <dbReference type="NCBI Taxonomy" id="189291"/>
    <lineage>
        <taxon>Eukaryota</taxon>
        <taxon>Metazoa</taxon>
        <taxon>Ecdysozoa</taxon>
        <taxon>Nematoda</taxon>
        <taxon>Chromadorea</taxon>
        <taxon>Rhabditida</taxon>
        <taxon>Tylenchina</taxon>
        <taxon>Tylenchomorpha</taxon>
        <taxon>Tylenchoidea</taxon>
        <taxon>Meloidogynidae</taxon>
        <taxon>Meloidogyninae</taxon>
        <taxon>Meloidogyne</taxon>
    </lineage>
</organism>
<evidence type="ECO:0000256" key="1">
    <source>
        <dbReference type="ARBA" id="ARBA00022737"/>
    </source>
</evidence>
<evidence type="ECO:0000313" key="3">
    <source>
        <dbReference type="EMBL" id="KAF7634258.1"/>
    </source>
</evidence>
<reference evidence="3" key="1">
    <citation type="journal article" date="2020" name="Ecol. Evol.">
        <title>Genome structure and content of the rice root-knot nematode (Meloidogyne graminicola).</title>
        <authorList>
            <person name="Phan N.T."/>
            <person name="Danchin E.G.J."/>
            <person name="Klopp C."/>
            <person name="Perfus-Barbeoch L."/>
            <person name="Kozlowski D.K."/>
            <person name="Koutsovoulos G.D."/>
            <person name="Lopez-Roques C."/>
            <person name="Bouchez O."/>
            <person name="Zahm M."/>
            <person name="Besnard G."/>
            <person name="Bellafiore S."/>
        </authorList>
    </citation>
    <scope>NUCLEOTIDE SEQUENCE</scope>
    <source>
        <strain evidence="3">VN-18</strain>
    </source>
</reference>
<sequence length="498" mass="56973">MGHVFAINESAIQLVNFTFDGNIPDTFFWLDRSQLPTRDGIRLSTFEYGLSPLGVLTQNSPIILILPEFEIVEDEKLEELIERREQLKINQFKSLSLFSLNGDVPIGIVRIPENLTVPKTQLIQEELRGTRYDVQSGPIQILDTKTIKIFGFIFQGDKAPDGYFYVGRGLNVTKEAGVKASIRGRDTSDSITPINDRYTGGKDIYVELPNGYDVQHIDWLSIYCLRFEVDYGHVFIRNISPMIPPHVEIIKKSDEPFKDEKQYPTWHISNLLGTDSQLNFTFQLGPPGGIRGHKSMRNVSKSPPYVWYVNGYLADIYLKRGITYTFIVEGGQNSSIPELYNPLYLTDSIYGAFSKLSNSEKKHAIKYTQEESGRLCRWLEDVTGGENFADKYDSFVDFRETLRLECDDSDEPGILTFTPGINTPNVLYYASYSNYQMGGRILIVNEFPSDLKDIVVEPYRYDAKRHQERMVLARESNGIIRNVVKIFTFSIMFLIILL</sequence>
<gene>
    <name evidence="3" type="ORF">Mgra_00006335</name>
</gene>
<dbReference type="InterPro" id="IPR052126">
    <property type="entry name" value="Spindle_Org/Thrombomodulin"/>
</dbReference>
<keyword evidence="1" id="KW-0677">Repeat</keyword>
<name>A0A8S9ZM61_9BILA</name>
<dbReference type="PROSITE" id="PS51549">
    <property type="entry name" value="DM13"/>
    <property type="match status" value="2"/>
</dbReference>
<evidence type="ECO:0000313" key="4">
    <source>
        <dbReference type="Proteomes" id="UP000605970"/>
    </source>
</evidence>
<dbReference type="PANTHER" id="PTHR24036:SF5">
    <property type="entry name" value="THROMBOMODULIN"/>
    <property type="match status" value="1"/>
</dbReference>
<dbReference type="SMART" id="SM00686">
    <property type="entry name" value="DM13"/>
    <property type="match status" value="2"/>
</dbReference>